<protein>
    <recommendedName>
        <fullName evidence="9">Inositol-1-monophosphatase</fullName>
        <ecNumber evidence="9">3.1.3.25</ecNumber>
    </recommendedName>
</protein>
<dbReference type="RefSeq" id="WP_072838578.1">
    <property type="nucleotide sequence ID" value="NZ_FQVF01000004.1"/>
</dbReference>
<dbReference type="Pfam" id="PF00459">
    <property type="entry name" value="Inositol_P"/>
    <property type="match status" value="1"/>
</dbReference>
<dbReference type="PRINTS" id="PR00377">
    <property type="entry name" value="IMPHPHTASES"/>
</dbReference>
<dbReference type="GO" id="GO:0006020">
    <property type="term" value="P:inositol metabolic process"/>
    <property type="evidence" value="ECO:0007669"/>
    <property type="project" value="TreeGrafter"/>
</dbReference>
<dbReference type="GO" id="GO:0046872">
    <property type="term" value="F:metal ion binding"/>
    <property type="evidence" value="ECO:0007669"/>
    <property type="project" value="UniProtKB-KW"/>
</dbReference>
<evidence type="ECO:0000256" key="9">
    <source>
        <dbReference type="RuleBase" id="RU364068"/>
    </source>
</evidence>
<organism evidence="10 11">
    <name type="scientific">Marinomonas polaris DSM 16579</name>
    <dbReference type="NCBI Taxonomy" id="1122206"/>
    <lineage>
        <taxon>Bacteria</taxon>
        <taxon>Pseudomonadati</taxon>
        <taxon>Pseudomonadota</taxon>
        <taxon>Gammaproteobacteria</taxon>
        <taxon>Oceanospirillales</taxon>
        <taxon>Oceanospirillaceae</taxon>
        <taxon>Marinomonas</taxon>
    </lineage>
</organism>
<keyword evidence="5 9" id="KW-0378">Hydrolase</keyword>
<dbReference type="Gene3D" id="3.30.540.10">
    <property type="entry name" value="Fructose-1,6-Bisphosphatase, subunit A, domain 1"/>
    <property type="match status" value="1"/>
</dbReference>
<dbReference type="AlphaFoldDB" id="A0A1M4X226"/>
<keyword evidence="11" id="KW-1185">Reference proteome</keyword>
<sequence length="257" mass="28365">MQDEYQVLESAIKQAGQRAQTIRQSGLSVTTKGRQDFVSQADIAVEDELKQVIRSLFPEDGFLGEESGLIQSVDANTSGVWVIDPIDGTTNYVQGMDYWCVSVAYVKNNEIQVGFVYAPDRDEFFMAKKGQGAYLNGAQLAIHDPEKGQAIIGLGRSNRRPVQEYCDLILMLDTQNVEYRRFGAGALMLAHVSSGLVHGYFESHLNSWDALAGLLLIKESGGQVTDFLNNDGLLSGNPVWAASPQLWENLNKLLFLV</sequence>
<feature type="binding site" evidence="8">
    <location>
        <position position="84"/>
    </location>
    <ligand>
        <name>Mg(2+)</name>
        <dbReference type="ChEBI" id="CHEBI:18420"/>
        <label>1</label>
        <note>catalytic</note>
    </ligand>
</feature>
<feature type="binding site" evidence="8">
    <location>
        <position position="86"/>
    </location>
    <ligand>
        <name>Mg(2+)</name>
        <dbReference type="ChEBI" id="CHEBI:18420"/>
        <label>1</label>
        <note>catalytic</note>
    </ligand>
</feature>
<dbReference type="PANTHER" id="PTHR20854:SF4">
    <property type="entry name" value="INOSITOL-1-MONOPHOSPHATASE-RELATED"/>
    <property type="match status" value="1"/>
</dbReference>
<dbReference type="OrthoDB" id="9785695at2"/>
<dbReference type="EC" id="3.1.3.25" evidence="9"/>
<name>A0A1M4X226_9GAMM</name>
<feature type="binding site" evidence="8">
    <location>
        <position position="65"/>
    </location>
    <ligand>
        <name>Mg(2+)</name>
        <dbReference type="ChEBI" id="CHEBI:18420"/>
        <label>1</label>
        <note>catalytic</note>
    </ligand>
</feature>
<dbReference type="GO" id="GO:0007165">
    <property type="term" value="P:signal transduction"/>
    <property type="evidence" value="ECO:0007669"/>
    <property type="project" value="TreeGrafter"/>
</dbReference>
<dbReference type="GO" id="GO:0031564">
    <property type="term" value="P:transcription antitermination"/>
    <property type="evidence" value="ECO:0007669"/>
    <property type="project" value="UniProtKB-KW"/>
</dbReference>
<feature type="binding site" evidence="8">
    <location>
        <position position="209"/>
    </location>
    <ligand>
        <name>Mg(2+)</name>
        <dbReference type="ChEBI" id="CHEBI:18420"/>
        <label>1</label>
        <note>catalytic</note>
    </ligand>
</feature>
<evidence type="ECO:0000256" key="3">
    <source>
        <dbReference type="ARBA" id="ARBA00009759"/>
    </source>
</evidence>
<comment type="catalytic activity">
    <reaction evidence="1 9">
        <text>a myo-inositol phosphate + H2O = myo-inositol + phosphate</text>
        <dbReference type="Rhea" id="RHEA:24056"/>
        <dbReference type="ChEBI" id="CHEBI:15377"/>
        <dbReference type="ChEBI" id="CHEBI:17268"/>
        <dbReference type="ChEBI" id="CHEBI:43474"/>
        <dbReference type="ChEBI" id="CHEBI:84139"/>
        <dbReference type="EC" id="3.1.3.25"/>
    </reaction>
</comment>
<keyword evidence="7 8" id="KW-0460">Magnesium</keyword>
<dbReference type="PANTHER" id="PTHR20854">
    <property type="entry name" value="INOSITOL MONOPHOSPHATASE"/>
    <property type="match status" value="1"/>
</dbReference>
<evidence type="ECO:0000256" key="5">
    <source>
        <dbReference type="ARBA" id="ARBA00022801"/>
    </source>
</evidence>
<keyword evidence="6" id="KW-0889">Transcription antitermination</keyword>
<feature type="binding site" evidence="8">
    <location>
        <position position="87"/>
    </location>
    <ligand>
        <name>Mg(2+)</name>
        <dbReference type="ChEBI" id="CHEBI:18420"/>
        <label>1</label>
        <note>catalytic</note>
    </ligand>
</feature>
<dbReference type="InterPro" id="IPR000760">
    <property type="entry name" value="Inositol_monophosphatase-like"/>
</dbReference>
<evidence type="ECO:0000256" key="2">
    <source>
        <dbReference type="ARBA" id="ARBA00001946"/>
    </source>
</evidence>
<dbReference type="CDD" id="cd01639">
    <property type="entry name" value="IMPase"/>
    <property type="match status" value="1"/>
</dbReference>
<keyword evidence="6" id="KW-0805">Transcription regulation</keyword>
<dbReference type="FunFam" id="3.30.540.10:FF:000003">
    <property type="entry name" value="Inositol-1-monophosphatase"/>
    <property type="match status" value="1"/>
</dbReference>
<dbReference type="STRING" id="1122206.SAMN02745753_00948"/>
<reference evidence="11" key="1">
    <citation type="submission" date="2016-11" db="EMBL/GenBank/DDBJ databases">
        <authorList>
            <person name="Varghese N."/>
            <person name="Submissions S."/>
        </authorList>
    </citation>
    <scope>NUCLEOTIDE SEQUENCE [LARGE SCALE GENOMIC DNA]</scope>
    <source>
        <strain evidence="11">DSM 16579</strain>
    </source>
</reference>
<keyword evidence="4 8" id="KW-0479">Metal-binding</keyword>
<evidence type="ECO:0000256" key="4">
    <source>
        <dbReference type="ARBA" id="ARBA00022723"/>
    </source>
</evidence>
<dbReference type="Proteomes" id="UP000184517">
    <property type="component" value="Unassembled WGS sequence"/>
</dbReference>
<dbReference type="InterPro" id="IPR033942">
    <property type="entry name" value="IMPase"/>
</dbReference>
<comment type="cofactor">
    <cofactor evidence="2 8 9">
        <name>Mg(2+)</name>
        <dbReference type="ChEBI" id="CHEBI:18420"/>
    </cofactor>
</comment>
<evidence type="ECO:0000313" key="11">
    <source>
        <dbReference type="Proteomes" id="UP000184517"/>
    </source>
</evidence>
<evidence type="ECO:0000256" key="7">
    <source>
        <dbReference type="ARBA" id="ARBA00022842"/>
    </source>
</evidence>
<proteinExistence type="inferred from homology"/>
<dbReference type="SUPFAM" id="SSF56655">
    <property type="entry name" value="Carbohydrate phosphatase"/>
    <property type="match status" value="1"/>
</dbReference>
<dbReference type="EMBL" id="FQVF01000004">
    <property type="protein sequence ID" value="SHE87561.1"/>
    <property type="molecule type" value="Genomic_DNA"/>
</dbReference>
<evidence type="ECO:0000256" key="6">
    <source>
        <dbReference type="ARBA" id="ARBA00022814"/>
    </source>
</evidence>
<gene>
    <name evidence="10" type="ORF">SAMN02745753_00948</name>
</gene>
<comment type="similarity">
    <text evidence="3 9">Belongs to the inositol monophosphatase superfamily.</text>
</comment>
<keyword evidence="6" id="KW-0804">Transcription</keyword>
<dbReference type="Gene3D" id="3.40.190.80">
    <property type="match status" value="1"/>
</dbReference>
<accession>A0A1M4X226</accession>
<dbReference type="GO" id="GO:0008934">
    <property type="term" value="F:inositol monophosphate 1-phosphatase activity"/>
    <property type="evidence" value="ECO:0007669"/>
    <property type="project" value="InterPro"/>
</dbReference>
<evidence type="ECO:0000313" key="10">
    <source>
        <dbReference type="EMBL" id="SHE87561.1"/>
    </source>
</evidence>
<evidence type="ECO:0000256" key="1">
    <source>
        <dbReference type="ARBA" id="ARBA00001033"/>
    </source>
</evidence>
<evidence type="ECO:0000256" key="8">
    <source>
        <dbReference type="PIRSR" id="PIRSR600760-2"/>
    </source>
</evidence>